<proteinExistence type="predicted"/>
<reference evidence="1" key="2">
    <citation type="submission" date="2020-09" db="EMBL/GenBank/DDBJ databases">
        <authorList>
            <person name="Sun Q."/>
            <person name="Ohkuma M."/>
        </authorList>
    </citation>
    <scope>NUCLEOTIDE SEQUENCE</scope>
    <source>
        <strain evidence="1">JCM 3172</strain>
    </source>
</reference>
<dbReference type="InterPro" id="IPR011010">
    <property type="entry name" value="DNA_brk_join_enz"/>
</dbReference>
<accession>A0A918HFL7</accession>
<sequence length="54" mass="5692">MIKELLGHAHIGVTAGVYAHVRLRLQRDAIDTLSNALGEAIDGNDDPSAAAVVR</sequence>
<dbReference type="AlphaFoldDB" id="A0A918HFL7"/>
<evidence type="ECO:0000313" key="2">
    <source>
        <dbReference type="Proteomes" id="UP000619486"/>
    </source>
</evidence>
<dbReference type="SUPFAM" id="SSF56349">
    <property type="entry name" value="DNA breaking-rejoining enzymes"/>
    <property type="match status" value="1"/>
</dbReference>
<name>A0A918HFL7_9ACTN</name>
<organism evidence="1 2">
    <name type="scientific">Streptomyces purpureus</name>
    <dbReference type="NCBI Taxonomy" id="1951"/>
    <lineage>
        <taxon>Bacteria</taxon>
        <taxon>Bacillati</taxon>
        <taxon>Actinomycetota</taxon>
        <taxon>Actinomycetes</taxon>
        <taxon>Kitasatosporales</taxon>
        <taxon>Streptomycetaceae</taxon>
        <taxon>Streptomyces</taxon>
    </lineage>
</organism>
<evidence type="ECO:0000313" key="1">
    <source>
        <dbReference type="EMBL" id="GGT61240.1"/>
    </source>
</evidence>
<comment type="caution">
    <text evidence="1">The sequence shown here is derived from an EMBL/GenBank/DDBJ whole genome shotgun (WGS) entry which is preliminary data.</text>
</comment>
<reference evidence="1" key="1">
    <citation type="journal article" date="2014" name="Int. J. Syst. Evol. Microbiol.">
        <title>Complete genome sequence of Corynebacterium casei LMG S-19264T (=DSM 44701T), isolated from a smear-ripened cheese.</title>
        <authorList>
            <consortium name="US DOE Joint Genome Institute (JGI-PGF)"/>
            <person name="Walter F."/>
            <person name="Albersmeier A."/>
            <person name="Kalinowski J."/>
            <person name="Ruckert C."/>
        </authorList>
    </citation>
    <scope>NUCLEOTIDE SEQUENCE</scope>
    <source>
        <strain evidence="1">JCM 3172</strain>
    </source>
</reference>
<protein>
    <recommendedName>
        <fullName evidence="3">Integrase</fullName>
    </recommendedName>
</protein>
<keyword evidence="2" id="KW-1185">Reference proteome</keyword>
<dbReference type="Proteomes" id="UP000619486">
    <property type="component" value="Unassembled WGS sequence"/>
</dbReference>
<dbReference type="EMBL" id="BMQQ01000038">
    <property type="protein sequence ID" value="GGT61240.1"/>
    <property type="molecule type" value="Genomic_DNA"/>
</dbReference>
<gene>
    <name evidence="1" type="ORF">GCM10014713_63410</name>
</gene>
<dbReference type="GO" id="GO:0003677">
    <property type="term" value="F:DNA binding"/>
    <property type="evidence" value="ECO:0007669"/>
    <property type="project" value="InterPro"/>
</dbReference>
<evidence type="ECO:0008006" key="3">
    <source>
        <dbReference type="Google" id="ProtNLM"/>
    </source>
</evidence>